<proteinExistence type="predicted"/>
<dbReference type="Proteomes" id="UP000053144">
    <property type="component" value="Unassembled WGS sequence"/>
</dbReference>
<organism evidence="2 3">
    <name type="scientific">Phaseolus angularis</name>
    <name type="common">Azuki bean</name>
    <name type="synonym">Vigna angularis</name>
    <dbReference type="NCBI Taxonomy" id="3914"/>
    <lineage>
        <taxon>Eukaryota</taxon>
        <taxon>Viridiplantae</taxon>
        <taxon>Streptophyta</taxon>
        <taxon>Embryophyta</taxon>
        <taxon>Tracheophyta</taxon>
        <taxon>Spermatophyta</taxon>
        <taxon>Magnoliopsida</taxon>
        <taxon>eudicotyledons</taxon>
        <taxon>Gunneridae</taxon>
        <taxon>Pentapetalae</taxon>
        <taxon>rosids</taxon>
        <taxon>fabids</taxon>
        <taxon>Fabales</taxon>
        <taxon>Fabaceae</taxon>
        <taxon>Papilionoideae</taxon>
        <taxon>50 kb inversion clade</taxon>
        <taxon>NPAAA clade</taxon>
        <taxon>indigoferoid/millettioid clade</taxon>
        <taxon>Phaseoleae</taxon>
        <taxon>Vigna</taxon>
    </lineage>
</organism>
<reference evidence="3" key="1">
    <citation type="journal article" date="2015" name="Proc. Natl. Acad. Sci. U.S.A.">
        <title>Genome sequencing of adzuki bean (Vigna angularis) provides insight into high starch and low fat accumulation and domestication.</title>
        <authorList>
            <person name="Yang K."/>
            <person name="Tian Z."/>
            <person name="Chen C."/>
            <person name="Luo L."/>
            <person name="Zhao B."/>
            <person name="Wang Z."/>
            <person name="Yu L."/>
            <person name="Li Y."/>
            <person name="Sun Y."/>
            <person name="Li W."/>
            <person name="Chen Y."/>
            <person name="Li Y."/>
            <person name="Zhang Y."/>
            <person name="Ai D."/>
            <person name="Zhao J."/>
            <person name="Shang C."/>
            <person name="Ma Y."/>
            <person name="Wu B."/>
            <person name="Wang M."/>
            <person name="Gao L."/>
            <person name="Sun D."/>
            <person name="Zhang P."/>
            <person name="Guo F."/>
            <person name="Wang W."/>
            <person name="Li Y."/>
            <person name="Wang J."/>
            <person name="Varshney R.K."/>
            <person name="Wang J."/>
            <person name="Ling H.Q."/>
            <person name="Wan P."/>
        </authorList>
    </citation>
    <scope>NUCLEOTIDE SEQUENCE</scope>
    <source>
        <strain evidence="3">cv. Jingnong 6</strain>
    </source>
</reference>
<feature type="transmembrane region" description="Helical" evidence="1">
    <location>
        <begin position="43"/>
        <end position="62"/>
    </location>
</feature>
<accession>A0A0L9THU1</accession>
<evidence type="ECO:0000313" key="2">
    <source>
        <dbReference type="EMBL" id="KOM30188.1"/>
    </source>
</evidence>
<dbReference type="AlphaFoldDB" id="A0A0L9THU1"/>
<keyword evidence="1" id="KW-1133">Transmembrane helix</keyword>
<dbReference type="Gramene" id="KOM30188">
    <property type="protein sequence ID" value="KOM30188"/>
    <property type="gene ID" value="LR48_Vigan983s000600"/>
</dbReference>
<sequence length="158" mass="17119">MFLSWIAGLLEQISRGGYRWVIGAVTASEVGYRSETNSFHYGVYGKVMLMVLFMTWIVMMVVKEGLFSTFISGSSALHMTNAVVPSSGRPKLSPVPILSKRRRPAEQIACFSSSNRKHKSQLVLSPNSSASLQPPIASPSIPIRITGGIAFVAASQSL</sequence>
<evidence type="ECO:0000313" key="3">
    <source>
        <dbReference type="Proteomes" id="UP000053144"/>
    </source>
</evidence>
<protein>
    <submittedName>
        <fullName evidence="2">Uncharacterized protein</fullName>
    </submittedName>
</protein>
<keyword evidence="1" id="KW-0472">Membrane</keyword>
<dbReference type="EMBL" id="KQ258598">
    <property type="protein sequence ID" value="KOM30188.1"/>
    <property type="molecule type" value="Genomic_DNA"/>
</dbReference>
<keyword evidence="1" id="KW-0812">Transmembrane</keyword>
<gene>
    <name evidence="2" type="ORF">LR48_Vigan983s000600</name>
</gene>
<evidence type="ECO:0000256" key="1">
    <source>
        <dbReference type="SAM" id="Phobius"/>
    </source>
</evidence>
<name>A0A0L9THU1_PHAAN</name>